<dbReference type="EMBL" id="FN653015">
    <property type="protein sequence ID" value="CBY20515.1"/>
    <property type="molecule type" value="Genomic_DNA"/>
</dbReference>
<gene>
    <name evidence="3" type="ORF">GSOID_T00000513001</name>
</gene>
<organism evidence="3">
    <name type="scientific">Oikopleura dioica</name>
    <name type="common">Tunicate</name>
    <dbReference type="NCBI Taxonomy" id="34765"/>
    <lineage>
        <taxon>Eukaryota</taxon>
        <taxon>Metazoa</taxon>
        <taxon>Chordata</taxon>
        <taxon>Tunicata</taxon>
        <taxon>Appendicularia</taxon>
        <taxon>Copelata</taxon>
        <taxon>Oikopleuridae</taxon>
        <taxon>Oikopleura</taxon>
    </lineage>
</organism>
<feature type="compositionally biased region" description="Low complexity" evidence="1">
    <location>
        <begin position="269"/>
        <end position="283"/>
    </location>
</feature>
<reference evidence="3" key="1">
    <citation type="journal article" date="2010" name="Science">
        <title>Plasticity of animal genome architecture unmasked by rapid evolution of a pelagic tunicate.</title>
        <authorList>
            <person name="Denoeud F."/>
            <person name="Henriet S."/>
            <person name="Mungpakdee S."/>
            <person name="Aury J.M."/>
            <person name="Da Silva C."/>
            <person name="Brinkmann H."/>
            <person name="Mikhaleva J."/>
            <person name="Olsen L.C."/>
            <person name="Jubin C."/>
            <person name="Canestro C."/>
            <person name="Bouquet J.M."/>
            <person name="Danks G."/>
            <person name="Poulain J."/>
            <person name="Campsteijn C."/>
            <person name="Adamski M."/>
            <person name="Cross I."/>
            <person name="Yadetie F."/>
            <person name="Muffato M."/>
            <person name="Louis A."/>
            <person name="Butcher S."/>
            <person name="Tsagkogeorga G."/>
            <person name="Konrad A."/>
            <person name="Singh S."/>
            <person name="Jensen M.F."/>
            <person name="Cong E.H."/>
            <person name="Eikeseth-Otteraa H."/>
            <person name="Noel B."/>
            <person name="Anthouard V."/>
            <person name="Porcel B.M."/>
            <person name="Kachouri-Lafond R."/>
            <person name="Nishino A."/>
            <person name="Ugolini M."/>
            <person name="Chourrout P."/>
            <person name="Nishida H."/>
            <person name="Aasland R."/>
            <person name="Huzurbazar S."/>
            <person name="Westhof E."/>
            <person name="Delsuc F."/>
            <person name="Lehrach H."/>
            <person name="Reinhardt R."/>
            <person name="Weissenbach J."/>
            <person name="Roy S.W."/>
            <person name="Artiguenave F."/>
            <person name="Postlethwait J.H."/>
            <person name="Manak J.R."/>
            <person name="Thompson E.M."/>
            <person name="Jaillon O."/>
            <person name="Du Pasquier L."/>
            <person name="Boudinot P."/>
            <person name="Liberles D.A."/>
            <person name="Volff J.N."/>
            <person name="Philippe H."/>
            <person name="Lenhard B."/>
            <person name="Roest Crollius H."/>
            <person name="Wincker P."/>
            <person name="Chourrout D."/>
        </authorList>
    </citation>
    <scope>NUCLEOTIDE SEQUENCE [LARGE SCALE GENOMIC DNA]</scope>
</reference>
<dbReference type="OrthoDB" id="10380152at2759"/>
<evidence type="ECO:0000256" key="2">
    <source>
        <dbReference type="SAM" id="SignalP"/>
    </source>
</evidence>
<feature type="chain" id="PRO_5003189485" evidence="2">
    <location>
        <begin position="22"/>
        <end position="504"/>
    </location>
</feature>
<dbReference type="Proteomes" id="UP000001307">
    <property type="component" value="Unassembled WGS sequence"/>
</dbReference>
<protein>
    <submittedName>
        <fullName evidence="3">Uncharacterized protein</fullName>
    </submittedName>
</protein>
<feature type="compositionally biased region" description="Low complexity" evidence="1">
    <location>
        <begin position="218"/>
        <end position="240"/>
    </location>
</feature>
<sequence length="504" mass="53269">MKLFSFIAASAFAFELDGVWSNRDGDLYQFDEEKLFIIGKDNSVQQTTFSTVEVNGVSILMFTDRNTRVGGTINEETETINFGADFGILQRFEEDRNVDPTTTEQPATTTLFPISPFANISGGWTAADGTTYSIVDDENGSVNIFGLDASGNLAAMITAATVTFNADGTTNISGSSTFPTPGPFDMVIGADKNTATVNGVAGVTKDDPVSTTAPAVVSTTAAPVASTTAAPVVSTSAPGPTTAPPNVTSGPAASTTTDGGNSGINPVIGSTTAPGGASTTLPGSGSGDGDPHFVIEHNEFDALCFDANPLGADAIEILQDGHVDIVGHLNDANFSNQKRVFDSITITTSENVITVAAGAFSVNSDVFEIKEESEPMIFSEFEVHIRPRALFKHQGVEVRFSDGSKYITHEKEHGSKMSLGVEFAIPDTNHASGLLGAALKPNLYVIEDEKIITANGEIPLVATSWNHHSRCHFIEENQLQNLLGSQLSDFYRQKADLIELALPK</sequence>
<evidence type="ECO:0000313" key="3">
    <source>
        <dbReference type="EMBL" id="CBY20515.1"/>
    </source>
</evidence>
<dbReference type="AlphaFoldDB" id="E4WRY3"/>
<evidence type="ECO:0000256" key="1">
    <source>
        <dbReference type="SAM" id="MobiDB-lite"/>
    </source>
</evidence>
<keyword evidence="2" id="KW-0732">Signal</keyword>
<feature type="compositionally biased region" description="Polar residues" evidence="1">
    <location>
        <begin position="246"/>
        <end position="259"/>
    </location>
</feature>
<evidence type="ECO:0000313" key="4">
    <source>
        <dbReference type="Proteomes" id="UP000001307"/>
    </source>
</evidence>
<dbReference type="InParanoid" id="E4WRY3"/>
<name>E4WRY3_OIKDI</name>
<feature type="region of interest" description="Disordered" evidence="1">
    <location>
        <begin position="218"/>
        <end position="292"/>
    </location>
</feature>
<feature type="signal peptide" evidence="2">
    <location>
        <begin position="1"/>
        <end position="21"/>
    </location>
</feature>
<proteinExistence type="predicted"/>
<accession>E4WRY3</accession>
<keyword evidence="4" id="KW-1185">Reference proteome</keyword>